<feature type="transmembrane region" description="Helical" evidence="9">
    <location>
        <begin position="12"/>
        <end position="38"/>
    </location>
</feature>
<dbReference type="Gene3D" id="1.10.630.10">
    <property type="entry name" value="Cytochrome P450"/>
    <property type="match status" value="1"/>
</dbReference>
<reference evidence="10 11" key="1">
    <citation type="journal article" date="2013" name="PLoS ONE">
        <title>Predicting the Proteins of Angomonas deanei, Strigomonas culicis and Their Respective Endosymbionts Reveals New Aspects of the Trypanosomatidae Family.</title>
        <authorList>
            <person name="Motta M.C."/>
            <person name="Martins A.C."/>
            <person name="de Souza S.S."/>
            <person name="Catta-Preta C.M."/>
            <person name="Silva R."/>
            <person name="Klein C.C."/>
            <person name="de Almeida L.G."/>
            <person name="de Lima Cunha O."/>
            <person name="Ciapina L.P."/>
            <person name="Brocchi M."/>
            <person name="Colabardini A.C."/>
            <person name="de Araujo Lima B."/>
            <person name="Machado C.R."/>
            <person name="de Almeida Soares C.M."/>
            <person name="Probst C.M."/>
            <person name="de Menezes C.B."/>
            <person name="Thompson C.E."/>
            <person name="Bartholomeu D.C."/>
            <person name="Gradia D.F."/>
            <person name="Pavoni D.P."/>
            <person name="Grisard E.C."/>
            <person name="Fantinatti-Garboggini F."/>
            <person name="Marchini F.K."/>
            <person name="Rodrigues-Luiz G.F."/>
            <person name="Wagner G."/>
            <person name="Goldman G.H."/>
            <person name="Fietto J.L."/>
            <person name="Elias M.C."/>
            <person name="Goldman M.H."/>
            <person name="Sagot M.F."/>
            <person name="Pereira M."/>
            <person name="Stoco P.H."/>
            <person name="de Mendonca-Neto R.P."/>
            <person name="Teixeira S.M."/>
            <person name="Maciel T.E."/>
            <person name="de Oliveira Mendes T.A."/>
            <person name="Urmenyi T.P."/>
            <person name="de Souza W."/>
            <person name="Schenkman S."/>
            <person name="de Vasconcelos A.T."/>
        </authorList>
    </citation>
    <scope>NUCLEOTIDE SEQUENCE [LARGE SCALE GENOMIC DNA]</scope>
</reference>
<evidence type="ECO:0000256" key="7">
    <source>
        <dbReference type="PIRSR" id="PIRSR602403-1"/>
    </source>
</evidence>
<evidence type="ECO:0000256" key="8">
    <source>
        <dbReference type="RuleBase" id="RU000461"/>
    </source>
</evidence>
<keyword evidence="4 8" id="KW-0560">Oxidoreductase</keyword>
<protein>
    <recommendedName>
        <fullName evidence="6">sterol 22-desaturase</fullName>
        <ecNumber evidence="6">1.14.19.41</ecNumber>
    </recommendedName>
</protein>
<dbReference type="AlphaFoldDB" id="S9VFB8"/>
<evidence type="ECO:0000256" key="3">
    <source>
        <dbReference type="ARBA" id="ARBA00022723"/>
    </source>
</evidence>
<dbReference type="PROSITE" id="PS00086">
    <property type="entry name" value="CYTOCHROME_P450"/>
    <property type="match status" value="1"/>
</dbReference>
<dbReference type="PRINTS" id="PR00465">
    <property type="entry name" value="EP450IV"/>
</dbReference>
<dbReference type="GO" id="GO:0004497">
    <property type="term" value="F:monooxygenase activity"/>
    <property type="evidence" value="ECO:0007669"/>
    <property type="project" value="UniProtKB-KW"/>
</dbReference>
<evidence type="ECO:0000313" key="11">
    <source>
        <dbReference type="Proteomes" id="UP000015354"/>
    </source>
</evidence>
<evidence type="ECO:0000313" key="10">
    <source>
        <dbReference type="EMBL" id="EPY25741.1"/>
    </source>
</evidence>
<dbReference type="Proteomes" id="UP000015354">
    <property type="component" value="Unassembled WGS sequence"/>
</dbReference>
<evidence type="ECO:0000256" key="6">
    <source>
        <dbReference type="ARBA" id="ARBA00039038"/>
    </source>
</evidence>
<name>S9VFB8_9TRYP</name>
<keyword evidence="5 7" id="KW-0408">Iron</keyword>
<sequence length="508" mass="58088">MAAFSSLLGVQLPYIVEVAIFLALSYVAAMLLTSVMFARAHKFRIPGPKFPNPIIGGVVEMIKDPYGFWERQRQYNPHGYSWLAILNNFVVFVTRADLCHKIFATNSEDTMTLQLHPNGKVILGDNNIAFQSGPSHKALRSSFMNLFTTKALSLYLPIQERLIHEHMSRWVESYPWGGTPEEMRSHFREMNCETSQTVFLGEHLHNRVEFTRNYDIITHGFLSAPLYFPGTALYKAVQARKVAMVELEAAVRRSKVVMSKPNAEPHCLLDFWTATILEKIKETEEEGGEAPAYAEDHAMADTMLDFLFASQDASTASLTMVTATMADRPEILERVRKEQERLRPHNESLTYDLVQEMTFTRQCVMEQLRLYPPAPMVPMKAHSDYQLDEKTLIPKGSMIIPSLVACCREGFSNPDHYDPDRMGPERQEDRKFAKQFIPFGVGPHRCVGYNYAINHLTVFLALISHHVEWSRTRTPDSDKVLYLPTLYPHDCLCTWRYREGKRPVTASA</sequence>
<feature type="binding site" description="axial binding residue" evidence="7">
    <location>
        <position position="446"/>
    </location>
    <ligand>
        <name>heme</name>
        <dbReference type="ChEBI" id="CHEBI:30413"/>
    </ligand>
    <ligandPart>
        <name>Fe</name>
        <dbReference type="ChEBI" id="CHEBI:18248"/>
    </ligandPart>
</feature>
<dbReference type="GO" id="GO:0005506">
    <property type="term" value="F:iron ion binding"/>
    <property type="evidence" value="ECO:0007669"/>
    <property type="project" value="InterPro"/>
</dbReference>
<comment type="caution">
    <text evidence="10">The sequence shown here is derived from an EMBL/GenBank/DDBJ whole genome shotgun (WGS) entry which is preliminary data.</text>
</comment>
<dbReference type="SUPFAM" id="SSF48264">
    <property type="entry name" value="Cytochrome P450"/>
    <property type="match status" value="1"/>
</dbReference>
<dbReference type="Pfam" id="PF00067">
    <property type="entry name" value="p450"/>
    <property type="match status" value="1"/>
</dbReference>
<dbReference type="EMBL" id="ATMH01006502">
    <property type="protein sequence ID" value="EPY25741.1"/>
    <property type="molecule type" value="Genomic_DNA"/>
</dbReference>
<dbReference type="GO" id="GO:0016125">
    <property type="term" value="P:sterol metabolic process"/>
    <property type="evidence" value="ECO:0007669"/>
    <property type="project" value="TreeGrafter"/>
</dbReference>
<dbReference type="InterPro" id="IPR036396">
    <property type="entry name" value="Cyt_P450_sf"/>
</dbReference>
<evidence type="ECO:0000256" key="4">
    <source>
        <dbReference type="ARBA" id="ARBA00023002"/>
    </source>
</evidence>
<dbReference type="PANTHER" id="PTHR24286">
    <property type="entry name" value="CYTOCHROME P450 26"/>
    <property type="match status" value="1"/>
</dbReference>
<dbReference type="OrthoDB" id="1372046at2759"/>
<comment type="cofactor">
    <cofactor evidence="1 7">
        <name>heme</name>
        <dbReference type="ChEBI" id="CHEBI:30413"/>
    </cofactor>
</comment>
<evidence type="ECO:0000256" key="9">
    <source>
        <dbReference type="SAM" id="Phobius"/>
    </source>
</evidence>
<organism evidence="10 11">
    <name type="scientific">Strigomonas culicis</name>
    <dbReference type="NCBI Taxonomy" id="28005"/>
    <lineage>
        <taxon>Eukaryota</taxon>
        <taxon>Discoba</taxon>
        <taxon>Euglenozoa</taxon>
        <taxon>Kinetoplastea</taxon>
        <taxon>Metakinetoplastina</taxon>
        <taxon>Trypanosomatida</taxon>
        <taxon>Trypanosomatidae</taxon>
        <taxon>Strigomonadinae</taxon>
        <taxon>Strigomonas</taxon>
    </lineage>
</organism>
<evidence type="ECO:0000256" key="1">
    <source>
        <dbReference type="ARBA" id="ARBA00001971"/>
    </source>
</evidence>
<dbReference type="InterPro" id="IPR002403">
    <property type="entry name" value="Cyt_P450_E_grp-IV"/>
</dbReference>
<dbReference type="InterPro" id="IPR017972">
    <property type="entry name" value="Cyt_P450_CS"/>
</dbReference>
<accession>S9VFB8</accession>
<dbReference type="InterPro" id="IPR001128">
    <property type="entry name" value="Cyt_P450"/>
</dbReference>
<evidence type="ECO:0000256" key="5">
    <source>
        <dbReference type="ARBA" id="ARBA00023004"/>
    </source>
</evidence>
<keyword evidence="9" id="KW-0812">Transmembrane</keyword>
<gene>
    <name evidence="10" type="ORF">STCU_06502</name>
</gene>
<keyword evidence="11" id="KW-1185">Reference proteome</keyword>
<dbReference type="FunFam" id="1.10.630.10:FF:000021">
    <property type="entry name" value="Cytochrome P450 61"/>
    <property type="match status" value="1"/>
</dbReference>
<keyword evidence="7 8" id="KW-0349">Heme</keyword>
<keyword evidence="8" id="KW-0503">Monooxygenase</keyword>
<keyword evidence="9" id="KW-0472">Membrane</keyword>
<evidence type="ECO:0000256" key="2">
    <source>
        <dbReference type="ARBA" id="ARBA00010617"/>
    </source>
</evidence>
<dbReference type="PANTHER" id="PTHR24286:SF228">
    <property type="entry name" value="C-22 STEROL DESATURASE ERG5"/>
    <property type="match status" value="1"/>
</dbReference>
<comment type="similarity">
    <text evidence="2 8">Belongs to the cytochrome P450 family.</text>
</comment>
<proteinExistence type="inferred from homology"/>
<keyword evidence="9" id="KW-1133">Transmembrane helix</keyword>
<dbReference type="GO" id="GO:0020037">
    <property type="term" value="F:heme binding"/>
    <property type="evidence" value="ECO:0007669"/>
    <property type="project" value="InterPro"/>
</dbReference>
<dbReference type="EC" id="1.14.19.41" evidence="6"/>
<dbReference type="GO" id="GO:0000249">
    <property type="term" value="F:C-22 sterol desaturase (NADPH) activity"/>
    <property type="evidence" value="ECO:0007669"/>
    <property type="project" value="UniProtKB-EC"/>
</dbReference>
<dbReference type="CDD" id="cd11082">
    <property type="entry name" value="CYP61_CYP710"/>
    <property type="match status" value="1"/>
</dbReference>
<keyword evidence="3 7" id="KW-0479">Metal-binding</keyword>